<dbReference type="EMBL" id="UINC01169317">
    <property type="protein sequence ID" value="SVD72792.1"/>
    <property type="molecule type" value="Genomic_DNA"/>
</dbReference>
<proteinExistence type="predicted"/>
<dbReference type="PANTHER" id="PTHR16320">
    <property type="entry name" value="SPHINGOMYELINASE FAMILY MEMBER"/>
    <property type="match status" value="1"/>
</dbReference>
<name>A0A382XNT3_9ZZZZ</name>
<evidence type="ECO:0000259" key="1">
    <source>
        <dbReference type="Pfam" id="PF03372"/>
    </source>
</evidence>
<sequence length="244" mass="28503">MPAPYGWFHNSVERAENIIQALKSSETYDVILFQEAFSRKIRKIIFDGLQSIYPYQIIPKNQPKIFKTNSGLWVISRNPITLIDEISFSHLREWDKLTSKGAKLYSIIKNEQELYLINTHMQSDYKTKYNKVRTDQYTQINKNLILPHMKQGIPLIMCGDLNISKPSHLASLLKKLKLENGLLSGKLQFSTIGQYKQLLDYILVKTENFKFQSVERKIQNMSNDLFIKPGQLSDHYPIEGIFKW</sequence>
<dbReference type="GO" id="GO:0004767">
    <property type="term" value="F:sphingomyelin phosphodiesterase activity"/>
    <property type="evidence" value="ECO:0007669"/>
    <property type="project" value="InterPro"/>
</dbReference>
<reference evidence="2" key="1">
    <citation type="submission" date="2018-05" db="EMBL/GenBank/DDBJ databases">
        <authorList>
            <person name="Lanie J.A."/>
            <person name="Ng W.-L."/>
            <person name="Kazmierczak K.M."/>
            <person name="Andrzejewski T.M."/>
            <person name="Davidsen T.M."/>
            <person name="Wayne K.J."/>
            <person name="Tettelin H."/>
            <person name="Glass J.I."/>
            <person name="Rusch D."/>
            <person name="Podicherti R."/>
            <person name="Tsui H.-C.T."/>
            <person name="Winkler M.E."/>
        </authorList>
    </citation>
    <scope>NUCLEOTIDE SEQUENCE</scope>
</reference>
<dbReference type="Pfam" id="PF03372">
    <property type="entry name" value="Exo_endo_phos"/>
    <property type="match status" value="1"/>
</dbReference>
<gene>
    <name evidence="2" type="ORF">METZ01_LOCUS425646</name>
</gene>
<dbReference type="PANTHER" id="PTHR16320:SF1">
    <property type="entry name" value="SPHINGOMYELINASE DDB_G0288017"/>
    <property type="match status" value="1"/>
</dbReference>
<dbReference type="InterPro" id="IPR005135">
    <property type="entry name" value="Endo/exonuclease/phosphatase"/>
</dbReference>
<accession>A0A382XNT3</accession>
<organism evidence="2">
    <name type="scientific">marine metagenome</name>
    <dbReference type="NCBI Taxonomy" id="408172"/>
    <lineage>
        <taxon>unclassified sequences</taxon>
        <taxon>metagenomes</taxon>
        <taxon>ecological metagenomes</taxon>
    </lineage>
</organism>
<dbReference type="Gene3D" id="3.60.10.10">
    <property type="entry name" value="Endonuclease/exonuclease/phosphatase"/>
    <property type="match status" value="1"/>
</dbReference>
<feature type="domain" description="Endonuclease/exonuclease/phosphatase" evidence="1">
    <location>
        <begin position="14"/>
        <end position="235"/>
    </location>
</feature>
<dbReference type="AlphaFoldDB" id="A0A382XNT3"/>
<dbReference type="SUPFAM" id="SSF56219">
    <property type="entry name" value="DNase I-like"/>
    <property type="match status" value="1"/>
</dbReference>
<dbReference type="GO" id="GO:0005737">
    <property type="term" value="C:cytoplasm"/>
    <property type="evidence" value="ECO:0007669"/>
    <property type="project" value="TreeGrafter"/>
</dbReference>
<dbReference type="InterPro" id="IPR036691">
    <property type="entry name" value="Endo/exonu/phosph_ase_sf"/>
</dbReference>
<evidence type="ECO:0000313" key="2">
    <source>
        <dbReference type="EMBL" id="SVD72792.1"/>
    </source>
</evidence>
<dbReference type="InterPro" id="IPR038772">
    <property type="entry name" value="Sph/SMPD2-like"/>
</dbReference>
<protein>
    <recommendedName>
        <fullName evidence="1">Endonuclease/exonuclease/phosphatase domain-containing protein</fullName>
    </recommendedName>
</protein>